<evidence type="ECO:0000256" key="1">
    <source>
        <dbReference type="SAM" id="Phobius"/>
    </source>
</evidence>
<dbReference type="Pfam" id="PF03334">
    <property type="entry name" value="PhaG_MnhG_YufB"/>
    <property type="match status" value="1"/>
</dbReference>
<protein>
    <submittedName>
        <fullName evidence="2">Na+/H+ antiporter subunit G</fullName>
    </submittedName>
</protein>
<dbReference type="RefSeq" id="WP_379888762.1">
    <property type="nucleotide sequence ID" value="NZ_JBHSDI010000055.1"/>
</dbReference>
<feature type="transmembrane region" description="Helical" evidence="1">
    <location>
        <begin position="12"/>
        <end position="34"/>
    </location>
</feature>
<keyword evidence="3" id="KW-1185">Reference proteome</keyword>
<keyword evidence="1" id="KW-0472">Membrane</keyword>
<keyword evidence="1" id="KW-1133">Transmembrane helix</keyword>
<feature type="transmembrane region" description="Helical" evidence="1">
    <location>
        <begin position="70"/>
        <end position="92"/>
    </location>
</feature>
<name>A0ABV8QJ01_9GAMM</name>
<sequence>MVTIHPVADVVISLLLLTGGFFTLVGALGLVRLPDFYSRLHGPTKATTLGVGSVVVASMLYFKLKTGDIAITELLVTVFLFLTAPVSANFIAKAAMHLKVERSEETRGQPWDQ</sequence>
<reference evidence="3" key="1">
    <citation type="journal article" date="2019" name="Int. J. Syst. Evol. Microbiol.">
        <title>The Global Catalogue of Microorganisms (GCM) 10K type strain sequencing project: providing services to taxonomists for standard genome sequencing and annotation.</title>
        <authorList>
            <consortium name="The Broad Institute Genomics Platform"/>
            <consortium name="The Broad Institute Genome Sequencing Center for Infectious Disease"/>
            <person name="Wu L."/>
            <person name="Ma J."/>
        </authorList>
    </citation>
    <scope>NUCLEOTIDE SEQUENCE [LARGE SCALE GENOMIC DNA]</scope>
    <source>
        <strain evidence="3">CECT 7297</strain>
    </source>
</reference>
<proteinExistence type="predicted"/>
<dbReference type="PANTHER" id="PTHR34703">
    <property type="entry name" value="ANTIPORTER SUBUNIT MNHG2-RELATED"/>
    <property type="match status" value="1"/>
</dbReference>
<organism evidence="2 3">
    <name type="scientific">Marinobacter lacisalsi</name>
    <dbReference type="NCBI Taxonomy" id="475979"/>
    <lineage>
        <taxon>Bacteria</taxon>
        <taxon>Pseudomonadati</taxon>
        <taxon>Pseudomonadota</taxon>
        <taxon>Gammaproteobacteria</taxon>
        <taxon>Pseudomonadales</taxon>
        <taxon>Marinobacteraceae</taxon>
        <taxon>Marinobacter</taxon>
    </lineage>
</organism>
<dbReference type="NCBIfam" id="NF009314">
    <property type="entry name" value="PRK12674.1-2"/>
    <property type="match status" value="1"/>
</dbReference>
<keyword evidence="1" id="KW-0812">Transmembrane</keyword>
<evidence type="ECO:0000313" key="3">
    <source>
        <dbReference type="Proteomes" id="UP001595798"/>
    </source>
</evidence>
<dbReference type="PANTHER" id="PTHR34703:SF1">
    <property type="entry name" value="ANTIPORTER SUBUNIT MNHG2-RELATED"/>
    <property type="match status" value="1"/>
</dbReference>
<dbReference type="Proteomes" id="UP001595798">
    <property type="component" value="Unassembled WGS sequence"/>
</dbReference>
<dbReference type="NCBIfam" id="TIGR01300">
    <property type="entry name" value="CPA3_mnhG_phaG"/>
    <property type="match status" value="1"/>
</dbReference>
<gene>
    <name evidence="2" type="ORF">ACFOZ5_15060</name>
</gene>
<comment type="caution">
    <text evidence="2">The sequence shown here is derived from an EMBL/GenBank/DDBJ whole genome shotgun (WGS) entry which is preliminary data.</text>
</comment>
<dbReference type="NCBIfam" id="NF009316">
    <property type="entry name" value="PRK12674.1-5"/>
    <property type="match status" value="1"/>
</dbReference>
<accession>A0ABV8QJ01</accession>
<dbReference type="EMBL" id="JBHSDI010000055">
    <property type="protein sequence ID" value="MFC4260337.1"/>
    <property type="molecule type" value="Genomic_DNA"/>
</dbReference>
<dbReference type="InterPro" id="IPR005133">
    <property type="entry name" value="PhaG_MnhG_YufB"/>
</dbReference>
<evidence type="ECO:0000313" key="2">
    <source>
        <dbReference type="EMBL" id="MFC4260337.1"/>
    </source>
</evidence>